<gene>
    <name evidence="2" type="ORF">LCGC14_0388820</name>
</gene>
<sequence length="61" mass="6725">MNEGLGYIKYSVVGFILSSLTLGWGDIGQALLLGFAGAVGGFLARLLTNYLKKRWEIFRTK</sequence>
<comment type="caution">
    <text evidence="2">The sequence shown here is derived from an EMBL/GenBank/DDBJ whole genome shotgun (WGS) entry which is preliminary data.</text>
</comment>
<keyword evidence="1" id="KW-0812">Transmembrane</keyword>
<dbReference type="EMBL" id="LAZR01000322">
    <property type="protein sequence ID" value="KKN74680.1"/>
    <property type="molecule type" value="Genomic_DNA"/>
</dbReference>
<accession>A0A0F9T0D5</accession>
<dbReference type="AlphaFoldDB" id="A0A0F9T0D5"/>
<keyword evidence="1" id="KW-0472">Membrane</keyword>
<name>A0A0F9T0D5_9ZZZZ</name>
<evidence type="ECO:0000313" key="2">
    <source>
        <dbReference type="EMBL" id="KKN74680.1"/>
    </source>
</evidence>
<protein>
    <submittedName>
        <fullName evidence="2">Uncharacterized protein</fullName>
    </submittedName>
</protein>
<keyword evidence="1" id="KW-1133">Transmembrane helix</keyword>
<evidence type="ECO:0000256" key="1">
    <source>
        <dbReference type="SAM" id="Phobius"/>
    </source>
</evidence>
<proteinExistence type="predicted"/>
<organism evidence="2">
    <name type="scientific">marine sediment metagenome</name>
    <dbReference type="NCBI Taxonomy" id="412755"/>
    <lineage>
        <taxon>unclassified sequences</taxon>
        <taxon>metagenomes</taxon>
        <taxon>ecological metagenomes</taxon>
    </lineage>
</organism>
<feature type="transmembrane region" description="Helical" evidence="1">
    <location>
        <begin position="30"/>
        <end position="51"/>
    </location>
</feature>
<reference evidence="2" key="1">
    <citation type="journal article" date="2015" name="Nature">
        <title>Complex archaea that bridge the gap between prokaryotes and eukaryotes.</title>
        <authorList>
            <person name="Spang A."/>
            <person name="Saw J.H."/>
            <person name="Jorgensen S.L."/>
            <person name="Zaremba-Niedzwiedzka K."/>
            <person name="Martijn J."/>
            <person name="Lind A.E."/>
            <person name="van Eijk R."/>
            <person name="Schleper C."/>
            <person name="Guy L."/>
            <person name="Ettema T.J."/>
        </authorList>
    </citation>
    <scope>NUCLEOTIDE SEQUENCE</scope>
</reference>